<dbReference type="Gene3D" id="1.20.58.100">
    <property type="entry name" value="Fumarate reductase/succinate dehydrogenase flavoprotein-like, C-terminal domain"/>
    <property type="match status" value="1"/>
</dbReference>
<dbReference type="PANTHER" id="PTHR11632">
    <property type="entry name" value="SUCCINATE DEHYDROGENASE 2 FLAVOPROTEIN SUBUNIT"/>
    <property type="match status" value="1"/>
</dbReference>
<dbReference type="PROSITE" id="PS00504">
    <property type="entry name" value="FRD_SDH_FAD_BINDING"/>
    <property type="match status" value="1"/>
</dbReference>
<accession>A0AAQ4CSY4</accession>
<dbReference type="SUPFAM" id="SSF46977">
    <property type="entry name" value="Succinate dehydrogenase/fumarate reductase flavoprotein C-terminal domain"/>
    <property type="match status" value="1"/>
</dbReference>
<dbReference type="EMBL" id="AP025226">
    <property type="protein sequence ID" value="BDB98915.1"/>
    <property type="molecule type" value="Genomic_DNA"/>
</dbReference>
<sequence length="580" mass="64323">METILKNYIVNIKLMEKIEYDAVIIGGGLAGLMSAHEIASAGYKVALISKVFPTRSHSAAAEGGIAAYIPGNSDPNDNPDYMTYDTVKGGDYLVDQDAAELLSNRSGEIVMLLERWGALFNRQPDGRIAVRYFGGQTYPRTRFVGDKTGMALLHTLFERVSGLNVDFYNEWFALDLVTEDKRVAGIVAMQMKTMTPFFFKTKAVVIASGGMGMLYRHTTNSYINTGDGFGIALRAGAALKDPEFVQFHPTALYPSDILISEAARGEGAILKNNKGERFMAKYAPKKLDLAPRDIVSRAIITEIREGRGFPGGYVALDLTHLGEEYIKERLALAYEAAKNFAGVDAITEPIPVRPAQHYYMGGIDVDIKGRNPDIVGLFSAGEAACVSVHGANRLGSNSLLDTLVFGQETGRAVVEFLNSSPHEPTSNFEKEAEKIVDDAYKFVKSESGVHFGEILEKLRDVMWDYVGIFRDEGGLLNALSEISKLRGMISSMYVSDKSKVYNTEFFNALELRNMLDLATVIAKAALDRKESRGAHYRTDYPDRDDNNWLKHTIAYLRGNTVEITYKPVKITRWKPEPRVY</sequence>
<keyword evidence="9" id="KW-0560">Oxidoreductase</keyword>
<dbReference type="FunFam" id="3.90.700.10:FF:000001">
    <property type="entry name" value="Mitochondrial succinate dehydrogenase flavoprotein subunit"/>
    <property type="match status" value="1"/>
</dbReference>
<feature type="domain" description="FAD-dependent oxidoreductase 2 FAD-binding" evidence="12">
    <location>
        <begin position="21"/>
        <end position="399"/>
    </location>
</feature>
<dbReference type="NCBIfam" id="NF005037">
    <property type="entry name" value="PRK06452.1"/>
    <property type="match status" value="1"/>
</dbReference>
<evidence type="ECO:0000256" key="11">
    <source>
        <dbReference type="PIRSR" id="PIRSR000171-1"/>
    </source>
</evidence>
<reference evidence="14 15" key="1">
    <citation type="journal article" date="2022" name="Microbiol. Resour. Announc.">
        <title>Complete Genome Sequence of the Hyperthermophilic and Acidophilic Archaeon Saccharolobus caldissimus Strain HS-3T.</title>
        <authorList>
            <person name="Sakai H.D."/>
            <person name="Kurosawa N."/>
        </authorList>
    </citation>
    <scope>NUCLEOTIDE SEQUENCE [LARGE SCALE GENOMIC DNA]</scope>
    <source>
        <strain evidence="14 15">JCM32116</strain>
    </source>
</reference>
<evidence type="ECO:0000256" key="5">
    <source>
        <dbReference type="ARBA" id="ARBA00022448"/>
    </source>
</evidence>
<comment type="similarity">
    <text evidence="3">Belongs to the FAD-dependent oxidoreductase 2 family. FRD/SDH subfamily.</text>
</comment>
<evidence type="ECO:0000256" key="3">
    <source>
        <dbReference type="ARBA" id="ARBA00008040"/>
    </source>
</evidence>
<evidence type="ECO:0000256" key="10">
    <source>
        <dbReference type="ARBA" id="ARBA00023136"/>
    </source>
</evidence>
<evidence type="ECO:0000259" key="12">
    <source>
        <dbReference type="Pfam" id="PF00890"/>
    </source>
</evidence>
<dbReference type="InterPro" id="IPR014006">
    <property type="entry name" value="Succ_Dhase_FrdA_Gneg"/>
</dbReference>
<evidence type="ECO:0000256" key="9">
    <source>
        <dbReference type="ARBA" id="ARBA00023002"/>
    </source>
</evidence>
<dbReference type="InterPro" id="IPR037099">
    <property type="entry name" value="Fum_R/Succ_DH_flav-like_C_sf"/>
</dbReference>
<evidence type="ECO:0000256" key="7">
    <source>
        <dbReference type="ARBA" id="ARBA00022827"/>
    </source>
</evidence>
<evidence type="ECO:0000313" key="14">
    <source>
        <dbReference type="EMBL" id="BDB98915.1"/>
    </source>
</evidence>
<dbReference type="InterPro" id="IPR015939">
    <property type="entry name" value="Fum_Rdtase/Succ_DH_flav-like_C"/>
</dbReference>
<dbReference type="GO" id="GO:0005886">
    <property type="term" value="C:plasma membrane"/>
    <property type="evidence" value="ECO:0007669"/>
    <property type="project" value="TreeGrafter"/>
</dbReference>
<dbReference type="PANTHER" id="PTHR11632:SF51">
    <property type="entry name" value="SUCCINATE DEHYDROGENASE [UBIQUINONE] FLAVOPROTEIN SUBUNIT, MITOCHONDRIAL"/>
    <property type="match status" value="1"/>
</dbReference>
<organism evidence="14 15">
    <name type="scientific">Saccharolobus caldissimus</name>
    <dbReference type="NCBI Taxonomy" id="1702097"/>
    <lineage>
        <taxon>Archaea</taxon>
        <taxon>Thermoproteota</taxon>
        <taxon>Thermoprotei</taxon>
        <taxon>Sulfolobales</taxon>
        <taxon>Sulfolobaceae</taxon>
        <taxon>Saccharolobus</taxon>
    </lineage>
</organism>
<gene>
    <name evidence="14" type="ORF">SACC_19320</name>
</gene>
<dbReference type="Pfam" id="PF00890">
    <property type="entry name" value="FAD_binding_2"/>
    <property type="match status" value="1"/>
</dbReference>
<dbReference type="FunFam" id="4.10.80.40:FF:000003">
    <property type="entry name" value="Fumarate reductase flavoprotein subunit"/>
    <property type="match status" value="1"/>
</dbReference>
<comment type="subcellular location">
    <subcellularLocation>
        <location evidence="2">Membrane</location>
        <topology evidence="2">Peripheral membrane protein</topology>
    </subcellularLocation>
</comment>
<dbReference type="GO" id="GO:0009055">
    <property type="term" value="F:electron transfer activity"/>
    <property type="evidence" value="ECO:0007669"/>
    <property type="project" value="TreeGrafter"/>
</dbReference>
<keyword evidence="7" id="KW-0274">FAD</keyword>
<proteinExistence type="inferred from homology"/>
<dbReference type="Gene3D" id="3.90.700.10">
    <property type="entry name" value="Succinate dehydrogenase/fumarate reductase flavoprotein, catalytic domain"/>
    <property type="match status" value="1"/>
</dbReference>
<evidence type="ECO:0000256" key="6">
    <source>
        <dbReference type="ARBA" id="ARBA00022630"/>
    </source>
</evidence>
<keyword evidence="5" id="KW-0813">Transport</keyword>
<dbReference type="InterPro" id="IPR003953">
    <property type="entry name" value="FAD-dep_OxRdtase_2_FAD-bd"/>
</dbReference>
<dbReference type="GO" id="GO:0050660">
    <property type="term" value="F:flavin adenine dinucleotide binding"/>
    <property type="evidence" value="ECO:0007669"/>
    <property type="project" value="InterPro"/>
</dbReference>
<evidence type="ECO:0000256" key="4">
    <source>
        <dbReference type="ARBA" id="ARBA00012792"/>
    </source>
</evidence>
<keyword evidence="10" id="KW-0472">Membrane</keyword>
<keyword evidence="8" id="KW-0249">Electron transport</keyword>
<dbReference type="InterPro" id="IPR036188">
    <property type="entry name" value="FAD/NAD-bd_sf"/>
</dbReference>
<dbReference type="Proteomes" id="UP001319921">
    <property type="component" value="Chromosome"/>
</dbReference>
<keyword evidence="15" id="KW-1185">Reference proteome</keyword>
<dbReference type="SUPFAM" id="SSF56425">
    <property type="entry name" value="Succinate dehydrogenase/fumarate reductase flavoprotein, catalytic domain"/>
    <property type="match status" value="1"/>
</dbReference>
<dbReference type="PIRSF" id="PIRSF000171">
    <property type="entry name" value="SDHA_APRA_LASPO"/>
    <property type="match status" value="1"/>
</dbReference>
<feature type="domain" description="Fumarate reductase/succinate dehydrogenase flavoprotein-like C-terminal" evidence="13">
    <location>
        <begin position="456"/>
        <end position="580"/>
    </location>
</feature>
<comment type="cofactor">
    <cofactor evidence="1">
        <name>FAD</name>
        <dbReference type="ChEBI" id="CHEBI:57692"/>
    </cofactor>
</comment>
<protein>
    <recommendedName>
        <fullName evidence="4">succinate dehydrogenase</fullName>
        <ecNumber evidence="4">1.3.5.1</ecNumber>
    </recommendedName>
</protein>
<dbReference type="AlphaFoldDB" id="A0AAQ4CSY4"/>
<evidence type="ECO:0000313" key="15">
    <source>
        <dbReference type="Proteomes" id="UP001319921"/>
    </source>
</evidence>
<dbReference type="InterPro" id="IPR027477">
    <property type="entry name" value="Succ_DH/fumarate_Rdtase_cat_sf"/>
</dbReference>
<feature type="active site" description="Proton acceptor" evidence="11">
    <location>
        <position position="292"/>
    </location>
</feature>
<dbReference type="GO" id="GO:0009061">
    <property type="term" value="P:anaerobic respiration"/>
    <property type="evidence" value="ECO:0007669"/>
    <property type="project" value="TreeGrafter"/>
</dbReference>
<dbReference type="GO" id="GO:0022900">
    <property type="term" value="P:electron transport chain"/>
    <property type="evidence" value="ECO:0007669"/>
    <property type="project" value="InterPro"/>
</dbReference>
<evidence type="ECO:0000256" key="1">
    <source>
        <dbReference type="ARBA" id="ARBA00001974"/>
    </source>
</evidence>
<dbReference type="GO" id="GO:0008177">
    <property type="term" value="F:succinate dehydrogenase (quinone) activity"/>
    <property type="evidence" value="ECO:0007669"/>
    <property type="project" value="UniProtKB-EC"/>
</dbReference>
<dbReference type="NCBIfam" id="TIGR01812">
    <property type="entry name" value="sdhA_frdA_Gneg"/>
    <property type="match status" value="1"/>
</dbReference>
<dbReference type="InterPro" id="IPR003952">
    <property type="entry name" value="FRD_SDH_FAD_BS"/>
</dbReference>
<dbReference type="SUPFAM" id="SSF51905">
    <property type="entry name" value="FAD/NAD(P)-binding domain"/>
    <property type="match status" value="1"/>
</dbReference>
<keyword evidence="6" id="KW-0285">Flavoprotein</keyword>
<name>A0AAQ4CSY4_9CREN</name>
<dbReference type="KEGG" id="scas:SACC_19320"/>
<dbReference type="EC" id="1.3.5.1" evidence="4"/>
<evidence type="ECO:0000259" key="13">
    <source>
        <dbReference type="Pfam" id="PF02910"/>
    </source>
</evidence>
<evidence type="ECO:0000256" key="8">
    <source>
        <dbReference type="ARBA" id="ARBA00022982"/>
    </source>
</evidence>
<evidence type="ECO:0000256" key="2">
    <source>
        <dbReference type="ARBA" id="ARBA00004170"/>
    </source>
</evidence>
<dbReference type="InterPro" id="IPR030664">
    <property type="entry name" value="SdhA/FrdA/AprA"/>
</dbReference>
<dbReference type="Pfam" id="PF02910">
    <property type="entry name" value="Succ_DH_flav_C"/>
    <property type="match status" value="1"/>
</dbReference>
<dbReference type="Gene3D" id="4.10.80.40">
    <property type="entry name" value="succinate dehydrogenase protein domain"/>
    <property type="match status" value="1"/>
</dbReference>
<dbReference type="Gene3D" id="3.50.50.60">
    <property type="entry name" value="FAD/NAD(P)-binding domain"/>
    <property type="match status" value="1"/>
</dbReference>